<organism evidence="2 3">
    <name type="scientific">Nitrospina watsonii</name>
    <dbReference type="NCBI Taxonomy" id="1323948"/>
    <lineage>
        <taxon>Bacteria</taxon>
        <taxon>Pseudomonadati</taxon>
        <taxon>Nitrospinota/Tectimicrobiota group</taxon>
        <taxon>Nitrospinota</taxon>
        <taxon>Nitrospinia</taxon>
        <taxon>Nitrospinales</taxon>
        <taxon>Nitrospinaceae</taxon>
        <taxon>Nitrospina</taxon>
    </lineage>
</organism>
<proteinExistence type="predicted"/>
<reference evidence="2 3" key="1">
    <citation type="submission" date="2022-09" db="EMBL/GenBank/DDBJ databases">
        <authorList>
            <person name="Kop L."/>
        </authorList>
    </citation>
    <scope>NUCLEOTIDE SEQUENCE [LARGE SCALE GENOMIC DNA]</scope>
    <source>
        <strain evidence="2 3">347</strain>
    </source>
</reference>
<gene>
    <name evidence="2" type="ORF">NSPWAT_2466</name>
</gene>
<feature type="chain" id="PRO_5046138308" description="Sirohydrochlorin cobaltochelatase" evidence="1">
    <location>
        <begin position="25"/>
        <end position="565"/>
    </location>
</feature>
<accession>A0ABN8VZV5</accession>
<evidence type="ECO:0000256" key="1">
    <source>
        <dbReference type="SAM" id="SignalP"/>
    </source>
</evidence>
<dbReference type="EMBL" id="OX336137">
    <property type="protein sequence ID" value="CAI2719322.1"/>
    <property type="molecule type" value="Genomic_DNA"/>
</dbReference>
<keyword evidence="3" id="KW-1185">Reference proteome</keyword>
<evidence type="ECO:0000313" key="3">
    <source>
        <dbReference type="Proteomes" id="UP001157733"/>
    </source>
</evidence>
<feature type="signal peptide" evidence="1">
    <location>
        <begin position="1"/>
        <end position="24"/>
    </location>
</feature>
<name>A0ABN8VZV5_9BACT</name>
<evidence type="ECO:0008006" key="4">
    <source>
        <dbReference type="Google" id="ProtNLM"/>
    </source>
</evidence>
<keyword evidence="1" id="KW-0732">Signal</keyword>
<evidence type="ECO:0000313" key="2">
    <source>
        <dbReference type="EMBL" id="CAI2719322.1"/>
    </source>
</evidence>
<protein>
    <recommendedName>
        <fullName evidence="4">Sirohydrochlorin cobaltochelatase</fullName>
    </recommendedName>
</protein>
<sequence length="565" mass="64134">MKPTHIAAFLLGFVLAATVPVGHAAEPQPATGFLILAPDRGHLGNRETEKLFDVFSHDYPAALAYAGRGYGGPDRTYDQYLTEALRSLQQQNVERAVVIPLFLSDRNPVVQAVRAQLPAYKTGLRLEWAKPMTESYLIAQILYDRVVALSRNPESERLVVLGMGPVDEESEKTLKADFEKMVKYVTDRIPLKETQVELYYNRSAETELRERKNEEVDRRIIDTVAKKGDALLVPFVMGPKYSHRMSLIHWMGMKFGEYDLRISADEILPHDNVLRWMKKTANAHTPVQPEHVGVIIMPHGAQKPYNDAIEQAIKPLLGKYRIELAYGMADPWTLAEAVNNLEREGVRKIVIVRMYSLADQFKDKTDYILGLSDVAPRTRSGAPPPQVRSSAVFAGFGGYEEDALICEILKDRVLEISKNPEKEQVLLIAHGARDDERDKRWLRIMQKHADYIDRQTNGAFKLIRGLTVREDWPDKHEKALKEIRALIEGGSKDGRTLIISNRLYGSGRYDEFFDGLEYEMNRKGLALHSNMTRWLDEGIRKTLHKEFSLPAESLVQKKRGSAADS</sequence>
<dbReference type="Gene3D" id="3.40.50.1400">
    <property type="match status" value="1"/>
</dbReference>
<dbReference type="Proteomes" id="UP001157733">
    <property type="component" value="Chromosome"/>
</dbReference>
<dbReference type="RefSeq" id="WP_282012160.1">
    <property type="nucleotide sequence ID" value="NZ_OX336137.1"/>
</dbReference>
<dbReference type="SUPFAM" id="SSF53800">
    <property type="entry name" value="Chelatase"/>
    <property type="match status" value="2"/>
</dbReference>